<evidence type="ECO:0000313" key="7">
    <source>
        <dbReference type="EMBL" id="MBK1814761.1"/>
    </source>
</evidence>
<dbReference type="RefSeq" id="WP_200349713.1">
    <property type="nucleotide sequence ID" value="NZ_BAABHZ010000010.1"/>
</dbReference>
<accession>A0A934VAD7</accession>
<evidence type="ECO:0000313" key="8">
    <source>
        <dbReference type="Proteomes" id="UP000600139"/>
    </source>
</evidence>
<feature type="domain" description="Moybdenum cofactor oxidoreductase dimerisation" evidence="6">
    <location>
        <begin position="326"/>
        <end position="403"/>
    </location>
</feature>
<dbReference type="SUPFAM" id="SSF56524">
    <property type="entry name" value="Oxidoreductase molybdopterin-binding domain"/>
    <property type="match status" value="1"/>
</dbReference>
<comment type="cofactor">
    <cofactor evidence="1">
        <name>Mo-molybdopterin</name>
        <dbReference type="ChEBI" id="CHEBI:71302"/>
    </cofactor>
</comment>
<gene>
    <name evidence="7" type="ORF">JIN84_03995</name>
</gene>
<dbReference type="EMBL" id="JAENIK010000004">
    <property type="protein sequence ID" value="MBK1814761.1"/>
    <property type="molecule type" value="Genomic_DNA"/>
</dbReference>
<proteinExistence type="predicted"/>
<evidence type="ECO:0000256" key="1">
    <source>
        <dbReference type="ARBA" id="ARBA00001924"/>
    </source>
</evidence>
<dbReference type="InterPro" id="IPR014756">
    <property type="entry name" value="Ig_E-set"/>
</dbReference>
<dbReference type="PANTHER" id="PTHR19372:SF7">
    <property type="entry name" value="SULFITE OXIDASE, MITOCHONDRIAL"/>
    <property type="match status" value="1"/>
</dbReference>
<evidence type="ECO:0000259" key="6">
    <source>
        <dbReference type="Pfam" id="PF03404"/>
    </source>
</evidence>
<dbReference type="Proteomes" id="UP000600139">
    <property type="component" value="Unassembled WGS sequence"/>
</dbReference>
<keyword evidence="2" id="KW-0500">Molybdenum</keyword>
<dbReference type="GO" id="GO:0030151">
    <property type="term" value="F:molybdenum ion binding"/>
    <property type="evidence" value="ECO:0007669"/>
    <property type="project" value="InterPro"/>
</dbReference>
<dbReference type="GO" id="GO:0008482">
    <property type="term" value="F:sulfite oxidase activity"/>
    <property type="evidence" value="ECO:0007669"/>
    <property type="project" value="TreeGrafter"/>
</dbReference>
<reference evidence="7" key="1">
    <citation type="submission" date="2021-01" db="EMBL/GenBank/DDBJ databases">
        <title>Modified the classification status of verrucomicrobia.</title>
        <authorList>
            <person name="Feng X."/>
        </authorList>
    </citation>
    <scope>NUCLEOTIDE SEQUENCE</scope>
    <source>
        <strain evidence="7">JCM 18052</strain>
    </source>
</reference>
<dbReference type="InterPro" id="IPR000572">
    <property type="entry name" value="OxRdtase_Mopterin-bd_dom"/>
</dbReference>
<comment type="caution">
    <text evidence="7">The sequence shown here is derived from an EMBL/GenBank/DDBJ whole genome shotgun (WGS) entry which is preliminary data.</text>
</comment>
<dbReference type="PANTHER" id="PTHR19372">
    <property type="entry name" value="SULFITE REDUCTASE"/>
    <property type="match status" value="1"/>
</dbReference>
<dbReference type="PRINTS" id="PR00407">
    <property type="entry name" value="EUMOPTERIN"/>
</dbReference>
<evidence type="ECO:0000256" key="3">
    <source>
        <dbReference type="ARBA" id="ARBA00022723"/>
    </source>
</evidence>
<dbReference type="InterPro" id="IPR036374">
    <property type="entry name" value="OxRdtase_Mopterin-bd_sf"/>
</dbReference>
<dbReference type="CDD" id="cd02110">
    <property type="entry name" value="SO_family_Moco_dimer"/>
    <property type="match status" value="1"/>
</dbReference>
<dbReference type="SUPFAM" id="SSF81296">
    <property type="entry name" value="E set domains"/>
    <property type="match status" value="1"/>
</dbReference>
<keyword evidence="3" id="KW-0479">Metal-binding</keyword>
<keyword evidence="8" id="KW-1185">Reference proteome</keyword>
<feature type="domain" description="Oxidoreductase molybdopterin-binding" evidence="5">
    <location>
        <begin position="104"/>
        <end position="275"/>
    </location>
</feature>
<protein>
    <submittedName>
        <fullName evidence="7">Molybdopterin-dependent oxidoreductase</fullName>
    </submittedName>
</protein>
<dbReference type="Gene3D" id="2.60.40.650">
    <property type="match status" value="1"/>
</dbReference>
<dbReference type="InterPro" id="IPR005066">
    <property type="entry name" value="MoCF_OxRdtse_dimer"/>
</dbReference>
<dbReference type="PROSITE" id="PS51318">
    <property type="entry name" value="TAT"/>
    <property type="match status" value="1"/>
</dbReference>
<evidence type="ECO:0000256" key="2">
    <source>
        <dbReference type="ARBA" id="ARBA00022505"/>
    </source>
</evidence>
<dbReference type="Pfam" id="PF03404">
    <property type="entry name" value="Mo-co_dimer"/>
    <property type="match status" value="1"/>
</dbReference>
<dbReference type="Gene3D" id="3.90.420.10">
    <property type="entry name" value="Oxidoreductase, molybdopterin-binding domain"/>
    <property type="match status" value="1"/>
</dbReference>
<dbReference type="GO" id="GO:0020037">
    <property type="term" value="F:heme binding"/>
    <property type="evidence" value="ECO:0007669"/>
    <property type="project" value="TreeGrafter"/>
</dbReference>
<dbReference type="GO" id="GO:0043546">
    <property type="term" value="F:molybdopterin cofactor binding"/>
    <property type="evidence" value="ECO:0007669"/>
    <property type="project" value="TreeGrafter"/>
</dbReference>
<dbReference type="Pfam" id="PF00174">
    <property type="entry name" value="Oxidored_molyb"/>
    <property type="match status" value="1"/>
</dbReference>
<sequence>MNPSLRDEATYEQDRLERYVRKQEQETGLSRREILKKLFGASVGLASAAAFTGRAYAAEPLPPIVKPTPNDKFITLSTNRETRFEALKGVGEVTPAALFFIRNHTTTPRIDGATWSLRIEGPGVTNPRNFTLADLEALPQVTQTRAIECAGNGRSFYGSQQGTAGSGTAWRLGAIGVGTWTGVRLSTLLELAGLKNTAVDILPEGLDDVFPAAGTHVSRPLPIERATDDDVLVVTKLNGETLPQDHGYPARLLVPGWIGIANIKWLGKITVAEEALFNYFNTTQYTFIGGSYGPLGPSSPVLGRQVVKSAFELPFPATFTAGLKLITGRSWSAHGTIKRVDVSFDEGTTWTRAVLKNRGNDPQGWVEWQVQWNAKAGSYGLKARATDSAGNVQPVTTPFNTNGYQFDAIVRHPAVVS</sequence>
<evidence type="ECO:0000259" key="5">
    <source>
        <dbReference type="Pfam" id="PF00174"/>
    </source>
</evidence>
<organism evidence="7 8">
    <name type="scientific">Luteolibacter yonseiensis</name>
    <dbReference type="NCBI Taxonomy" id="1144680"/>
    <lineage>
        <taxon>Bacteria</taxon>
        <taxon>Pseudomonadati</taxon>
        <taxon>Verrucomicrobiota</taxon>
        <taxon>Verrucomicrobiia</taxon>
        <taxon>Verrucomicrobiales</taxon>
        <taxon>Verrucomicrobiaceae</taxon>
        <taxon>Luteolibacter</taxon>
    </lineage>
</organism>
<dbReference type="InterPro" id="IPR008335">
    <property type="entry name" value="Mopterin_OxRdtase_euk"/>
</dbReference>
<evidence type="ECO:0000256" key="4">
    <source>
        <dbReference type="ARBA" id="ARBA00023002"/>
    </source>
</evidence>
<name>A0A934VAD7_9BACT</name>
<keyword evidence="4" id="KW-0560">Oxidoreductase</keyword>
<dbReference type="InterPro" id="IPR006311">
    <property type="entry name" value="TAT_signal"/>
</dbReference>
<dbReference type="GO" id="GO:0006790">
    <property type="term" value="P:sulfur compound metabolic process"/>
    <property type="evidence" value="ECO:0007669"/>
    <property type="project" value="TreeGrafter"/>
</dbReference>
<dbReference type="AlphaFoldDB" id="A0A934VAD7"/>